<name>A0A2P8DW89_9BACT</name>
<keyword evidence="2" id="KW-1185">Reference proteome</keyword>
<protein>
    <recommendedName>
        <fullName evidence="3">Outer membrane protein with beta-barrel domain</fullName>
    </recommendedName>
</protein>
<reference evidence="1 2" key="1">
    <citation type="submission" date="2018-03" db="EMBL/GenBank/DDBJ databases">
        <title>Genomic Encyclopedia of Archaeal and Bacterial Type Strains, Phase II (KMG-II): from individual species to whole genera.</title>
        <authorList>
            <person name="Goeker M."/>
        </authorList>
    </citation>
    <scope>NUCLEOTIDE SEQUENCE [LARGE SCALE GENOMIC DNA]</scope>
    <source>
        <strain evidence="1 2">DSM 28057</strain>
    </source>
</reference>
<dbReference type="EMBL" id="PYGF01000013">
    <property type="protein sequence ID" value="PSL01482.1"/>
    <property type="molecule type" value="Genomic_DNA"/>
</dbReference>
<dbReference type="OrthoDB" id="835945at2"/>
<accession>A0A2P8DW89</accession>
<evidence type="ECO:0000313" key="1">
    <source>
        <dbReference type="EMBL" id="PSL01482.1"/>
    </source>
</evidence>
<proteinExistence type="predicted"/>
<comment type="caution">
    <text evidence="1">The sequence shown here is derived from an EMBL/GenBank/DDBJ whole genome shotgun (WGS) entry which is preliminary data.</text>
</comment>
<dbReference type="RefSeq" id="WP_106568661.1">
    <property type="nucleotide sequence ID" value="NZ_PYGF01000013.1"/>
</dbReference>
<evidence type="ECO:0008006" key="3">
    <source>
        <dbReference type="Google" id="ProtNLM"/>
    </source>
</evidence>
<evidence type="ECO:0000313" key="2">
    <source>
        <dbReference type="Proteomes" id="UP000240708"/>
    </source>
</evidence>
<dbReference type="Proteomes" id="UP000240708">
    <property type="component" value="Unassembled WGS sequence"/>
</dbReference>
<dbReference type="AlphaFoldDB" id="A0A2P8DW89"/>
<sequence>MKFKTFVLVVLPCFFILSVYGQQDSKRWEVGIDVLPLFSKNQLPSYSVFGRYQLNPSAERECFIRARVGYQIQNLEKKTPDEFYTLVDDKVANTLFSLGYQKDFVSSAKHSMYLGGDLNFIRRAQTISAFYFSEKTMMLYTTDRTNFSMNMNVLMGFSYKPISQIKVSFESGLFAGRTYKNEDYLTETQEGDSISWGSVSSNKIDFGVLPFYQILLTINF</sequence>
<gene>
    <name evidence="1" type="ORF">CLV48_11376</name>
</gene>
<organism evidence="1 2">
    <name type="scientific">Cecembia rubra</name>
    <dbReference type="NCBI Taxonomy" id="1485585"/>
    <lineage>
        <taxon>Bacteria</taxon>
        <taxon>Pseudomonadati</taxon>
        <taxon>Bacteroidota</taxon>
        <taxon>Cytophagia</taxon>
        <taxon>Cytophagales</taxon>
        <taxon>Cyclobacteriaceae</taxon>
        <taxon>Cecembia</taxon>
    </lineage>
</organism>